<dbReference type="GeneID" id="81600975"/>
<reference evidence="3" key="2">
    <citation type="journal article" date="2023" name="IMA Fungus">
        <title>Comparative genomic study of the Penicillium genus elucidates a diverse pangenome and 15 lateral gene transfer events.</title>
        <authorList>
            <person name="Petersen C."/>
            <person name="Sorensen T."/>
            <person name="Nielsen M.R."/>
            <person name="Sondergaard T.E."/>
            <person name="Sorensen J.L."/>
            <person name="Fitzpatrick D.A."/>
            <person name="Frisvad J.C."/>
            <person name="Nielsen K.L."/>
        </authorList>
    </citation>
    <scope>NUCLEOTIDE SEQUENCE</scope>
    <source>
        <strain evidence="3">IBT 16125</strain>
    </source>
</reference>
<dbReference type="PANTHER" id="PTHR37842">
    <property type="match status" value="1"/>
</dbReference>
<dbReference type="Proteomes" id="UP001213681">
    <property type="component" value="Unassembled WGS sequence"/>
</dbReference>
<dbReference type="Gene3D" id="3.30.379.10">
    <property type="entry name" value="Chitobiase/beta-hexosaminidase domain 2-like"/>
    <property type="match status" value="1"/>
</dbReference>
<name>A0AAD6C0N4_9EURO</name>
<dbReference type="Pfam" id="PF15979">
    <property type="entry name" value="Glyco_hydro_115"/>
    <property type="match status" value="1"/>
</dbReference>
<gene>
    <name evidence="3" type="ORF">N7458_007350</name>
</gene>
<organism evidence="3 4">
    <name type="scientific">Penicillium daleae</name>
    <dbReference type="NCBI Taxonomy" id="63821"/>
    <lineage>
        <taxon>Eukaryota</taxon>
        <taxon>Fungi</taxon>
        <taxon>Dikarya</taxon>
        <taxon>Ascomycota</taxon>
        <taxon>Pezizomycotina</taxon>
        <taxon>Eurotiomycetes</taxon>
        <taxon>Eurotiomycetidae</taxon>
        <taxon>Eurotiales</taxon>
        <taxon>Aspergillaceae</taxon>
        <taxon>Penicillium</taxon>
    </lineage>
</organism>
<dbReference type="Gene3D" id="3.20.20.520">
    <property type="entry name" value="Glycosyl hydrolase family 115"/>
    <property type="match status" value="1"/>
</dbReference>
<dbReference type="RefSeq" id="XP_056763558.1">
    <property type="nucleotide sequence ID" value="XM_056910732.1"/>
</dbReference>
<dbReference type="InterPro" id="IPR041437">
    <property type="entry name" value="GH115_C"/>
</dbReference>
<dbReference type="Pfam" id="PF17829">
    <property type="entry name" value="GH115_C"/>
    <property type="match status" value="1"/>
</dbReference>
<dbReference type="GO" id="GO:0016787">
    <property type="term" value="F:hydrolase activity"/>
    <property type="evidence" value="ECO:0007669"/>
    <property type="project" value="UniProtKB-KW"/>
</dbReference>
<dbReference type="Gene3D" id="2.60.120.1620">
    <property type="match status" value="1"/>
</dbReference>
<dbReference type="EMBL" id="JAPVEA010000007">
    <property type="protein sequence ID" value="KAJ5443478.1"/>
    <property type="molecule type" value="Genomic_DNA"/>
</dbReference>
<evidence type="ECO:0000256" key="1">
    <source>
        <dbReference type="ARBA" id="ARBA00022801"/>
    </source>
</evidence>
<dbReference type="Gene3D" id="1.20.58.2150">
    <property type="match status" value="1"/>
</dbReference>
<dbReference type="InterPro" id="IPR029018">
    <property type="entry name" value="Hex-like_dom2"/>
</dbReference>
<dbReference type="InterPro" id="IPR042301">
    <property type="entry name" value="GH115_sf"/>
</dbReference>
<feature type="domain" description="Gylcosyl hydrolase 115 C-terminal" evidence="2">
    <location>
        <begin position="788"/>
        <end position="955"/>
    </location>
</feature>
<evidence type="ECO:0000313" key="4">
    <source>
        <dbReference type="Proteomes" id="UP001213681"/>
    </source>
</evidence>
<dbReference type="PANTHER" id="PTHR37842:SF2">
    <property type="entry name" value="GYLCOSYL HYDROLASE 115 C-TERMINAL DOMAIN-CONTAINING PROTEIN"/>
    <property type="match status" value="1"/>
</dbReference>
<dbReference type="InterPro" id="IPR031924">
    <property type="entry name" value="GH115"/>
</dbReference>
<sequence length="961" mass="109511">MSEKPLVEFEASTGLLNLVGAPIIADPADFTGIHHAARALAEDFGRVTRGKENPFELVPQGSLQAPTAIIIGCIESCWMIQGLQNQGKIETAPIRGKWESFITCVIDDPLPGCARAFVIAGSDKRGAIFGAYTLSRQIGVSPWYWWADVPAKHHREIYARPVHTIQGEPSIQFRGIFLNDEAPALTGWVLEKFSKYNTVFYKKVYELLLRLKANFMWPAMWPGYPNPGAVFFIDDPENQRIADEYGICISTSHHEPMQRASTEWFQEYADGTWNWLTHRDEIVEFFRKGVQRAKSVESYFTLGMRGEYDKQMVTDDPGAVLRDVIREQRAIFKEVHGREDAVPQVLALYKEVQDLYEAGEFTVPEDVTLLFADDNFGSLRRLPSGLEEKRSGGAGIYYHFEYVGAPRSYKWINSNSLGKVYHQLSQAYQRNARKIWVFNVGDIKPIEVPLTFAMEMAWDIGSVHMNTIPEFLENIATSYFGSSLSSEIVSILHEHDRLVRIRKHEHIDPESFSLLHYNEADNIVTRWQKLENRAESVYKQVSEEQRPAFWQLIVHPVKASSIFAELRVVQARNQLYARQRRNTANKLLRRALDLFDSDFKLSQEFHSLLDGKWNYMLCQPHMGYGDTWHAPSRDAIFGLAYVQRNQNSNIIVGQMGVAVEGHEGVRAGRINEESERTHPSRRDLVPGLTLGPMSRYGPTKRWFDIFTRGTQIIHWSTSAPHSWIKLSETEGTLSPDGDDVRIWITVDWDQVPTQIDEEILISVASKEGDFEHVHLPIHHHRVPRSFRGFVESDGCVSIPASGVEVRAPYQHHPELGRLSEGSVTIATSFEEETSLPFIEYPIYVFSESTSPILTLIFNMTLEIDPANLMSYEIAVDNEPMSWHLALPKSHEKRDKLPAEGWLSAVMDCVWKRDHVVTKLDPGAHTIRIRLNHPNLLLERIMLDLGGVKECYLGPPSSQFVI</sequence>
<reference evidence="3" key="1">
    <citation type="submission" date="2022-12" db="EMBL/GenBank/DDBJ databases">
        <authorList>
            <person name="Petersen C."/>
        </authorList>
    </citation>
    <scope>NUCLEOTIDE SEQUENCE</scope>
    <source>
        <strain evidence="3">IBT 16125</strain>
    </source>
</reference>
<evidence type="ECO:0000313" key="3">
    <source>
        <dbReference type="EMBL" id="KAJ5443478.1"/>
    </source>
</evidence>
<accession>A0AAD6C0N4</accession>
<keyword evidence="1" id="KW-0378">Hydrolase</keyword>
<protein>
    <recommendedName>
        <fullName evidence="2">Gylcosyl hydrolase 115 C-terminal domain-containing protein</fullName>
    </recommendedName>
</protein>
<comment type="caution">
    <text evidence="3">The sequence shown here is derived from an EMBL/GenBank/DDBJ whole genome shotgun (WGS) entry which is preliminary data.</text>
</comment>
<dbReference type="AlphaFoldDB" id="A0AAD6C0N4"/>
<proteinExistence type="predicted"/>
<keyword evidence="4" id="KW-1185">Reference proteome</keyword>
<evidence type="ECO:0000259" key="2">
    <source>
        <dbReference type="Pfam" id="PF17829"/>
    </source>
</evidence>